<feature type="compositionally biased region" description="Basic and acidic residues" evidence="27">
    <location>
        <begin position="1614"/>
        <end position="1624"/>
    </location>
</feature>
<keyword evidence="16" id="KW-0238">DNA-binding</keyword>
<feature type="compositionally biased region" description="Acidic residues" evidence="27">
    <location>
        <begin position="883"/>
        <end position="893"/>
    </location>
</feature>
<dbReference type="SUPFAM" id="SSF117839">
    <property type="entry name" value="WWE domain"/>
    <property type="match status" value="1"/>
</dbReference>
<dbReference type="Gene3D" id="3.90.1750.10">
    <property type="entry name" value="Hect, E3 ligase catalytic domains"/>
    <property type="match status" value="1"/>
</dbReference>
<evidence type="ECO:0000256" key="17">
    <source>
        <dbReference type="ARBA" id="ARBA00023128"/>
    </source>
</evidence>
<keyword evidence="8" id="KW-0963">Cytoplasm</keyword>
<dbReference type="InterPro" id="IPR050409">
    <property type="entry name" value="E3_ubiq-protein_ligase"/>
</dbReference>
<evidence type="ECO:0000256" key="19">
    <source>
        <dbReference type="ARBA" id="ARBA00023242"/>
    </source>
</evidence>
<feature type="compositionally biased region" description="Basic and acidic residues" evidence="27">
    <location>
        <begin position="2885"/>
        <end position="2899"/>
    </location>
</feature>
<dbReference type="SMART" id="SM00678">
    <property type="entry name" value="WWE"/>
    <property type="match status" value="1"/>
</dbReference>
<feature type="region of interest" description="Disordered" evidence="27">
    <location>
        <begin position="2885"/>
        <end position="2909"/>
    </location>
</feature>
<feature type="compositionally biased region" description="Acidic residues" evidence="27">
    <location>
        <begin position="1625"/>
        <end position="1639"/>
    </location>
</feature>
<dbReference type="Pfam" id="PF02825">
    <property type="entry name" value="WWE"/>
    <property type="match status" value="1"/>
</dbReference>
<feature type="compositionally biased region" description="Low complexity" evidence="27">
    <location>
        <begin position="2466"/>
        <end position="2483"/>
    </location>
</feature>
<keyword evidence="13 25" id="KW-0833">Ubl conjugation pathway</keyword>
<accession>A0AAD9P5V5</accession>
<feature type="active site" description="Glycyl thioester intermediate" evidence="25">
    <location>
        <position position="4702"/>
    </location>
</feature>
<evidence type="ECO:0000256" key="4">
    <source>
        <dbReference type="ARBA" id="ARBA00004496"/>
    </source>
</evidence>
<comment type="caution">
    <text evidence="31">The sequence shown here is derived from an EMBL/GenBank/DDBJ whole genome shotgun (WGS) entry which is preliminary data.</text>
</comment>
<feature type="domain" description="UBA" evidence="28">
    <location>
        <begin position="1523"/>
        <end position="1562"/>
    </location>
</feature>
<dbReference type="Pfam" id="PF06025">
    <property type="entry name" value="DUF913"/>
    <property type="match status" value="1"/>
</dbReference>
<dbReference type="FunFam" id="3.30.2410.10:FF:000004">
    <property type="entry name" value="E3 ubiquitin-protein ligase HUWE1, variant"/>
    <property type="match status" value="1"/>
</dbReference>
<evidence type="ECO:0000256" key="5">
    <source>
        <dbReference type="ARBA" id="ARBA00004906"/>
    </source>
</evidence>
<evidence type="ECO:0000256" key="1">
    <source>
        <dbReference type="ARBA" id="ARBA00000885"/>
    </source>
</evidence>
<evidence type="ECO:0000259" key="30">
    <source>
        <dbReference type="PROSITE" id="PS50918"/>
    </source>
</evidence>
<dbReference type="EMBL" id="JAODUO010000125">
    <property type="protein sequence ID" value="KAK2188716.1"/>
    <property type="molecule type" value="Genomic_DNA"/>
</dbReference>
<evidence type="ECO:0000256" key="6">
    <source>
        <dbReference type="ARBA" id="ARBA00012485"/>
    </source>
</evidence>
<evidence type="ECO:0000259" key="28">
    <source>
        <dbReference type="PROSITE" id="PS50030"/>
    </source>
</evidence>
<dbReference type="Gene3D" id="1.10.8.10">
    <property type="entry name" value="DNA helicase RuvA subunit, C-terminal domain"/>
    <property type="match status" value="1"/>
</dbReference>
<feature type="compositionally biased region" description="Low complexity" evidence="27">
    <location>
        <begin position="2446"/>
        <end position="2458"/>
    </location>
</feature>
<feature type="region of interest" description="Disordered" evidence="27">
    <location>
        <begin position="1893"/>
        <end position="1943"/>
    </location>
</feature>
<dbReference type="GO" id="GO:0030154">
    <property type="term" value="P:cell differentiation"/>
    <property type="evidence" value="ECO:0007669"/>
    <property type="project" value="UniProtKB-KW"/>
</dbReference>
<dbReference type="PROSITE" id="PS50237">
    <property type="entry name" value="HECT"/>
    <property type="match status" value="1"/>
</dbReference>
<evidence type="ECO:0000256" key="3">
    <source>
        <dbReference type="ARBA" id="ARBA00004173"/>
    </source>
</evidence>
<feature type="domain" description="WWE" evidence="30">
    <location>
        <begin position="1813"/>
        <end position="1890"/>
    </location>
</feature>
<dbReference type="InterPro" id="IPR018123">
    <property type="entry name" value="WWE-dom_subgr"/>
</dbReference>
<dbReference type="InterPro" id="IPR010314">
    <property type="entry name" value="E3_Ub_ligase_DUF913"/>
</dbReference>
<feature type="region of interest" description="Disordered" evidence="27">
    <location>
        <begin position="3526"/>
        <end position="3545"/>
    </location>
</feature>
<dbReference type="PROSITE" id="PS50918">
    <property type="entry name" value="WWE"/>
    <property type="match status" value="1"/>
</dbReference>
<evidence type="ECO:0000256" key="11">
    <source>
        <dbReference type="ARBA" id="ARBA00022763"/>
    </source>
</evidence>
<feature type="region of interest" description="Disordered" evidence="27">
    <location>
        <begin position="1478"/>
        <end position="1498"/>
    </location>
</feature>
<feature type="compositionally biased region" description="Low complexity" evidence="27">
    <location>
        <begin position="909"/>
        <end position="919"/>
    </location>
</feature>
<keyword evidence="14" id="KW-0007">Acetylation</keyword>
<dbReference type="SUPFAM" id="SSF56204">
    <property type="entry name" value="Hect, E3 ligase catalytic domain"/>
    <property type="match status" value="1"/>
</dbReference>
<dbReference type="InterPro" id="IPR010309">
    <property type="entry name" value="E3_Ub_ligase_DUF908"/>
</dbReference>
<dbReference type="Pfam" id="PF00632">
    <property type="entry name" value="HECT"/>
    <property type="match status" value="1"/>
</dbReference>
<evidence type="ECO:0000256" key="13">
    <source>
        <dbReference type="ARBA" id="ARBA00022786"/>
    </source>
</evidence>
<dbReference type="Proteomes" id="UP001209878">
    <property type="component" value="Unassembled WGS sequence"/>
</dbReference>
<dbReference type="PROSITE" id="PS50030">
    <property type="entry name" value="UBA"/>
    <property type="match status" value="1"/>
</dbReference>
<organism evidence="31 32">
    <name type="scientific">Ridgeia piscesae</name>
    <name type="common">Tubeworm</name>
    <dbReference type="NCBI Taxonomy" id="27915"/>
    <lineage>
        <taxon>Eukaryota</taxon>
        <taxon>Metazoa</taxon>
        <taxon>Spiralia</taxon>
        <taxon>Lophotrochozoa</taxon>
        <taxon>Annelida</taxon>
        <taxon>Polychaeta</taxon>
        <taxon>Sedentaria</taxon>
        <taxon>Canalipalpata</taxon>
        <taxon>Sabellida</taxon>
        <taxon>Siboglinidae</taxon>
        <taxon>Ridgeia</taxon>
    </lineage>
</organism>
<evidence type="ECO:0000256" key="2">
    <source>
        <dbReference type="ARBA" id="ARBA00004123"/>
    </source>
</evidence>
<sequence>MRDNVVKLFLSTATDSASHPVVTLRGREGVNVACLVDSGLEVLTVTEGFFRRHLEEKVSRPMDTSSWIAITSTQGLPVPLQSNLYHVYFSSLRCIESSNQIRMKIDRAKLKKATTEVPADCRALIDKIKSCQRNDLVTQLKQVKSWSFGKCELYHWADVLDIFDDILDAACNRGGGTDGASTEHHWALSCDLEGNERDKELLLQVLQFTALLIEHSFTRHLYSSMEHLTTLLASSDMTTVLAVLNLLYVFSKRSNFITRLNAEKKQGLVMALTHLAESWGGKENGFGLAECCQDLPMNSYPPSATTLHFDFYTEVKEEKGKGKHTACILTSIHVQNVDKVPKLPAFIMDELMQSYKIPESKQMLLFTHIRLAHSFSNYEKRLQCVQARLQAISILVYSNAIQENVNTLLYSGFTEELVDILELKTDKLMEIKAASLRTLTSVIHLERNPKLSNIIDATGAAHYHGFLPVLVRTCMQHMIDPDLPPFPQPFATALFSFLYHLASYESGGEALVSCGMMEALLKIVNWYGEGQEHITFVTRAVRVVDLITNLDMQAFQAHGGLSTFINRLEHEVDICRKEQPFVIRPPRTDSTMDVQPSSPSNPGHSPPSPPASASPSHTCDLTMEMEGSVNQGASTSADPPIVYLDAPAKGPNGKPLQCFPQRAALLKSMLNFLKKAIPDPTFSESIRHLMDASLPRSLKHIISNADYYGPSLFLLATDVVTVYVFQEPSLLSSLQDKGLTDVVLQALLVKDVPATREVLASLPNMFSALCLNARGLEALIRCKPFDRLFKVLLSPDYLPAMRRRRSSDPPGDTASNLGSAMDELMRHQPSLRTETTKAIIKLLEELCSMGRDPRYICQKPQPKAEQVANAGGQSRMGDQAAVSDDDEEDEEEVASMQTGVTAKPVELPQSSDQGSSNSGQERRPIPLMDYVLNVMKFVEAILSNNTTDDHCREFVTQKGLTPLMGILGLPNLPVDFPTSPSCQAVALVCKAILTLSHEPLVLKQGLLHLNEVLQSLEPLHRFLDPPGGSVLLRELAGVQGMAEPMLSAQAMPLLHALSSAHAYITMFTHVCRVGQSDVRSISVSHWGSDLGLLVLQGLSKLYTSLVWESTVLLAFCSEDILPTDCDFGKADLEKLLPKDGKMALTSSSSSLVSKLPRLGSVEMLKRSSGDIGSNGVSAAMQSLTTSENSVTAMEVEDPVTTSGDASMSELSTVLAAKKSKLSPAMQAQIKQIKPLLSASSRLGRALAELFGLLVKLCVGSPVRQRRSQLPQNPVAPTAAARAVATSLTKLLANGLSWTPPEYSPVPKLRLTFFICSVGFTSPMLFDEKKFPYHLMLQKFLLSGGQDSLYEAFRWAISFGGKVPIDEGLEHPSLPDGTGEFLDAWLMLLEKMVNTKNVLESPHTLPAKSSQPGFVPFSPLQYLIHTHKMAFTAIMYLWDKKPLKVYGNRMSESILAILCHIIKGEVVIKELLAKEKVEEAKAKDATPSSTAGPSGGSSSGLTGAIVGTIMSNIHARVNRLSEPELNQEHLQQLMDMGFSREHCSDALRNSASLEQATDWLLTHPPSLPRPSAFPRATGMDIDVGEDDQMMRAIAISLGENVLVSTDQQANVSSETKVEEGKKKEETEEEGEAEREELVPEEPLEKSVLDNFTDVMLPGALRLLDELPETVYRVCDLIIVVTNRNGDKWRDNMLVCLVNEIAELCLRLMEAATPLTTSDTMSVSDWANKLSTLPETNKLTVRLHLLSLMFEEMQLPCAETVEDSGILDLLVRLLDSTQRCLSVAVTARPVSTPKWATPLLLLLDLYEKVAVLSKHKADLKEVVGDSQVWKWFDDRSGKWCNYGSSNNKAIDDAYRAGEPSVRFTAGRRRYTVQFGSMIQVNEETANRRPIMLALPTKEEREMKEAAAKQENTEAKEKSSSGEEKSSDTQMDVGEDVKEDSTIQADKDKKRVVNGLMPDQIASIVRSGVALIGIPVNPDTLHALMRLLLRLTREYQYAAQFATLGGTKHLLQLKQSSGFQGFTSLATLLFRHVLEEPNTLKHTLEKVVRSATARSGPGLNGVTQGSGGGGLKEMHYVLRVLTPAACRSPTLFSEVTRSILRIALPPPAKRDEDEARLALPSMPQNLKCVSSKQLAVPPMESHVHEVLCDLLNALTVVVVTREELSTVTAAQSLEDAINQMTQSISDEQPMVRRQGSVADLQQTAEVSSVPFVDDPAPGGSSMTATTPVGETVKGKDAKGKEDEDKKQQSLLPKSGILRLLAELIKSYAGCALLVTQHTYTAEQSPLITEDCSVLAYMLDNLLPPCQDSGDKDCPALARVVITSLAACNHSPEAQMTLVTEIKTALQRALALPESTEKHSKVQALTSIISTMIDACPTPGQLPNEVFKGQQNLMNNIVRILLKRGIVTDLARVPHSLDMSSPSMSATINAALKPLETLCRIVNQPQTVSARTAKGKTAPTATAEEDDTTTEATVVEPPTTTAEAVPAGQPGDANTTEQEQDAEPTATQDTVVDAGEVIIEDVTGNDEAATGLEETMPLEAVEPPHHDTGEQHELEAALEQLLQRASSQHAADEVLGEIIMETVDTSRGLEQQGEDGGVVIDVEVETEDMDPHDSQMITQEISEDEADDVGQDHEENDSEGEEEDEDHEVGDEDDEEGDEDEDEDEDDEEGSDMEADEDDIDFDDFDDDDMPFGMNDDDIEAQLQEMLQTSPMIPPAPSNVTATHPLLIRQSDSHNVGGAIAARVHRAGRQRGTYRYTGAPGRQTLHVHYTGEQPMPPTPAILQRLLGPSAANVLQLTNTLFSGAQPRFHFIMNDDVHFISRNDDNLFEDMFLAEGSNSGMLSNVPAALSRWTEEARVLDADSMHDCITVLKPAIIDELEQHRDKELAERREKRRKLAADEQARREKKNGSMSEVTAALEHIQSVAVTTPVSGAATDSLVWTSNRSARLQGDLSNVDTAGVVTPRLNEGESVGTDTPTSIPMATPQVLAASSIVTTQSLAEAIATAIVVDALATPIVSSTSSAAGAHPAHTATVSANQSSAVSMTTVTSPLTVTIPSTPDQPLPLVAPTAPPRVTGAMMSAMLDTDVLHRAEAACIRRHMLPPTSDMYPATTTAPSARVDNSTAIDLSDLSRNRSASALDGASRTVDIGDVVVSMESVSSLTEADQPNILAMPLHPVTELAMATPTPRANPAGVSVVGTSALPSAAQTTAITSQALLAQGLHELVASAASTMSQLLSSSAVAVSSANTSGTTSATTTSGGTTGSEPSVPDGVDPSFLAALPDSIRQEVIAEQLRLQRIRQRAQQQQQQAQSLGITEVNPEFLAALPPSIQEEVLAQQRAEQARLAVQSSTDSADVPVDPAGFIQSLPPSLRQQVLADMDDSMVAVLPPELAAEANVLRHELEERHQRLMQERLFAQPLSAILRQSGAGGRLGPTRYMIRPSHARGTQWGWGTSRIPTTSNANTVRLRGRHLLDHEALTCLMVLLFVDEPRMNTSRLHRVLRNLCYHGPTRTWIIQSLLSILHRTSECKLAETASSGDNSDDKTVDRLKRKTPSNVGADSLKLSGVEMRSTAAALSWLSISLDAALGCRANVFQIHHRGSSGTNPVSSGKKHSTGAANSYVAVHAQAAPVICRHVLDTLISLARSFPSYFLPQPRTKEVAGGCAAEKVDSDHKDKVPHTVKSAVSGRPASSSRQASSVVTSPPDTDFWDLLLRLDGMSGSKKGKYLLKTHSVGSGNVASETDSLVQSFETSPVGQLMNMLAHPVVRRSQLLTDRLLRLLGLVSIGLPDVAQQRQQHVVTSAVTSTVTTQAATTRANTGHEPSDIPVTSATATGLLGVTTATTTMATTQSNTTVTTSITSTVCSTTATVGDSSLPATHQETVASDSATRRQGSGNDEADADVDEYMTSTPKRVKARQEPSPQRAVLESQLQLAVQVLTSKSCSEEGLEDATNLLLQLSRANSATRDRVLSLLLDGATQLGLTVCSHIRTLLQELELMAEKLKETMKDEEPKEDGLGLMLQPKGVMPDRFHGGVVVVHASTKVKSGGRDLQLPSMSTLTSKTSSQHFFLRTLKAIIHLREAARAAAEKARKQADSRDVTNVSEAMAEAMSYWEAESEAIIERLRHQDQSSASSIVPPPMTTGAAMETSGRDIENVASAADSVTTNVSLVSHGAAHMADDEENAERHETPMEMDNPGSSTLLSAAQSLAAVGAATEKVREDKWLLPPLSEQLQLDELWDILSECLTQLSRTPDHHAVLVLQPTVEAFFLVHAGEKTDKKKEAHNQRGEDQLAHLNISDTAPLSPAPPGGEGQTGMLSRENSVASVSGATNVPPDTQKFLNFAAVVTRSSTVMVVLVDHTRVLDFDVKRRYFRQELEHRDEGIRREDLAVPVRREHVFEDSYRELHRRSAEEWKHRFYIVFEGEEGQDAGGLLREWYLIMSREIFNPMYALFMTSPGDRVTYTINPSSHCNSNHLSYYKFVGRVMAKAIYDNKLLECYFTRSFYKHILGVPVKYTDMESEDYDFYRGLVFLLENTVDDLGYDLTFSTEIREFGVTEVRDIVPNGRNIKVLESRKKEYVKLVCQMKMTGAIRQQLNAFLEGFYDIIPKRLIAIFNEQELELLISGLPTIDIDDLKANTEYHKYQANSLQIQWFWRALRAFDEADRACLLQFVTGTSKVPLQGFAFLEGMTGIQKFQIHRDDRSTDRLPSAHTCFNQLDLPAYETYDKLKKMLLTAIHECSQGFGLA</sequence>
<dbReference type="PANTHER" id="PTHR11254:SF67">
    <property type="entry name" value="E3 UBIQUITIN-PROTEIN LIGASE HUWE1"/>
    <property type="match status" value="1"/>
</dbReference>
<feature type="compositionally biased region" description="Basic and acidic residues" evidence="27">
    <location>
        <begin position="1894"/>
        <end position="1924"/>
    </location>
</feature>
<dbReference type="FunFam" id="3.30.2160.10:FF:000007">
    <property type="entry name" value="E3 ubiquitin-protein ligase HUWE1 isoform X2"/>
    <property type="match status" value="1"/>
</dbReference>
<feature type="compositionally biased region" description="Low complexity" evidence="27">
    <location>
        <begin position="3241"/>
        <end position="3254"/>
    </location>
</feature>
<feature type="region of interest" description="Disordered" evidence="27">
    <location>
        <begin position="3860"/>
        <end position="3897"/>
    </location>
</feature>
<dbReference type="SMART" id="SM00119">
    <property type="entry name" value="HECTc"/>
    <property type="match status" value="1"/>
</dbReference>
<dbReference type="InterPro" id="IPR037197">
    <property type="entry name" value="WWE_dom_sf"/>
</dbReference>
<feature type="coiled-coil region" evidence="26">
    <location>
        <begin position="3977"/>
        <end position="4004"/>
    </location>
</feature>
<evidence type="ECO:0000256" key="15">
    <source>
        <dbReference type="ARBA" id="ARBA00023108"/>
    </source>
</evidence>
<dbReference type="Pfam" id="PF14377">
    <property type="entry name" value="UBM"/>
    <property type="match status" value="3"/>
</dbReference>
<feature type="region of interest" description="Disordered" evidence="27">
    <location>
        <begin position="3241"/>
        <end position="3271"/>
    </location>
</feature>
<dbReference type="InterPro" id="IPR035983">
    <property type="entry name" value="Hect_E3_ubiquitin_ligase"/>
</dbReference>
<evidence type="ECO:0000256" key="27">
    <source>
        <dbReference type="SAM" id="MobiDB-lite"/>
    </source>
</evidence>
<dbReference type="FunFam" id="3.90.1750.10:FF:000003">
    <property type="entry name" value="E3 ubiquitin-protein ligase UPL1"/>
    <property type="match status" value="1"/>
</dbReference>
<dbReference type="Gene3D" id="3.30.720.50">
    <property type="match status" value="1"/>
</dbReference>
<evidence type="ECO:0000256" key="14">
    <source>
        <dbReference type="ARBA" id="ARBA00022990"/>
    </source>
</evidence>
<evidence type="ECO:0000256" key="10">
    <source>
        <dbReference type="ARBA" id="ARBA00022679"/>
    </source>
</evidence>
<dbReference type="GO" id="GO:0000209">
    <property type="term" value="P:protein polyubiquitination"/>
    <property type="evidence" value="ECO:0007669"/>
    <property type="project" value="TreeGrafter"/>
</dbReference>
<keyword evidence="10" id="KW-0808">Transferase</keyword>
<evidence type="ECO:0000256" key="23">
    <source>
        <dbReference type="ARBA" id="ARBA00081858"/>
    </source>
</evidence>
<feature type="compositionally biased region" description="Polar residues" evidence="27">
    <location>
        <begin position="4305"/>
        <end position="4319"/>
    </location>
</feature>
<evidence type="ECO:0000313" key="32">
    <source>
        <dbReference type="Proteomes" id="UP001209878"/>
    </source>
</evidence>
<keyword evidence="15" id="KW-0090">Biological rhythms</keyword>
<comment type="similarity">
    <text evidence="20">Belongs to the UPL family. TOM1/PTR1 subfamily.</text>
</comment>
<evidence type="ECO:0000256" key="12">
    <source>
        <dbReference type="ARBA" id="ARBA00022782"/>
    </source>
</evidence>
<protein>
    <recommendedName>
        <fullName evidence="21">E3 ubiquitin-protein ligase HUWE1</fullName>
        <ecNumber evidence="6">2.3.2.26</ecNumber>
    </recommendedName>
    <alternativeName>
        <fullName evidence="22">HECT, UBA and WWE domain-containing protein 1</fullName>
    </alternativeName>
    <alternativeName>
        <fullName evidence="24">HECT-type E3 ubiquitin transferase HUWE1</fullName>
    </alternativeName>
    <alternativeName>
        <fullName evidence="23">Upstream regulatory element-binding protein 1</fullName>
    </alternativeName>
</protein>
<feature type="compositionally biased region" description="Basic and acidic residues" evidence="27">
    <location>
        <begin position="1932"/>
        <end position="1943"/>
    </location>
</feature>
<evidence type="ECO:0000256" key="24">
    <source>
        <dbReference type="ARBA" id="ARBA00082105"/>
    </source>
</evidence>
<dbReference type="SUPFAM" id="SSF48371">
    <property type="entry name" value="ARM repeat"/>
    <property type="match status" value="1"/>
</dbReference>
<dbReference type="FunFam" id="1.10.8.10:FF:000019">
    <property type="entry name" value="Putative e3 ubiquitin-protein ligase huwe1 isoform x2"/>
    <property type="match status" value="1"/>
</dbReference>
<evidence type="ECO:0000256" key="7">
    <source>
        <dbReference type="ARBA" id="ARBA00022481"/>
    </source>
</evidence>
<dbReference type="GO" id="GO:0061630">
    <property type="term" value="F:ubiquitin protein ligase activity"/>
    <property type="evidence" value="ECO:0007669"/>
    <property type="project" value="UniProtKB-EC"/>
</dbReference>
<dbReference type="GO" id="GO:0003677">
    <property type="term" value="F:DNA binding"/>
    <property type="evidence" value="ECO:0007669"/>
    <property type="project" value="UniProtKB-KW"/>
</dbReference>
<feature type="region of interest" description="Disordered" evidence="27">
    <location>
        <begin position="2618"/>
        <end position="2684"/>
    </location>
</feature>
<feature type="coiled-coil region" evidence="26">
    <location>
        <begin position="3283"/>
        <end position="3310"/>
    </location>
</feature>
<evidence type="ECO:0000256" key="26">
    <source>
        <dbReference type="SAM" id="Coils"/>
    </source>
</evidence>
<feature type="region of interest" description="Disordered" evidence="27">
    <location>
        <begin position="1605"/>
        <end position="1639"/>
    </location>
</feature>
<dbReference type="Gene3D" id="3.30.2160.10">
    <property type="entry name" value="Hect, E3 ligase catalytic domain"/>
    <property type="match status" value="1"/>
</dbReference>
<dbReference type="InterPro" id="IPR009060">
    <property type="entry name" value="UBA-like_sf"/>
</dbReference>
<dbReference type="InterPro" id="IPR041918">
    <property type="entry name" value="UBA_HUWE1"/>
</dbReference>
<feature type="region of interest" description="Disordered" evidence="27">
    <location>
        <begin position="859"/>
        <end position="923"/>
    </location>
</feature>
<comment type="catalytic activity">
    <reaction evidence="1">
        <text>S-ubiquitinyl-[E2 ubiquitin-conjugating enzyme]-L-cysteine + [acceptor protein]-L-lysine = [E2 ubiquitin-conjugating enzyme]-L-cysteine + N(6)-ubiquitinyl-[acceptor protein]-L-lysine.</text>
        <dbReference type="EC" id="2.3.2.26"/>
    </reaction>
</comment>
<proteinExistence type="inferred from homology"/>
<dbReference type="GO" id="GO:0008270">
    <property type="term" value="F:zinc ion binding"/>
    <property type="evidence" value="ECO:0007669"/>
    <property type="project" value="InterPro"/>
</dbReference>
<keyword evidence="11" id="KW-0227">DNA damage</keyword>
<evidence type="ECO:0000256" key="20">
    <source>
        <dbReference type="ARBA" id="ARBA00034494"/>
    </source>
</evidence>
<feature type="compositionally biased region" description="Polar residues" evidence="27">
    <location>
        <begin position="3863"/>
        <end position="3887"/>
    </location>
</feature>
<comment type="pathway">
    <text evidence="5">Protein modification; protein ubiquitination.</text>
</comment>
<dbReference type="CDD" id="cd14288">
    <property type="entry name" value="UBA_HUWE1"/>
    <property type="match status" value="1"/>
</dbReference>
<feature type="compositionally biased region" description="Basic and acidic residues" evidence="27">
    <location>
        <begin position="2229"/>
        <end position="2244"/>
    </location>
</feature>
<feature type="compositionally biased region" description="Basic and acidic residues" evidence="27">
    <location>
        <begin position="3660"/>
        <end position="3671"/>
    </location>
</feature>
<evidence type="ECO:0000256" key="25">
    <source>
        <dbReference type="PROSITE-ProRule" id="PRU00104"/>
    </source>
</evidence>
<evidence type="ECO:0000313" key="31">
    <source>
        <dbReference type="EMBL" id="KAK2188716.1"/>
    </source>
</evidence>
<dbReference type="Gene3D" id="3.30.2410.10">
    <property type="entry name" value="Hect, E3 ligase catalytic domain"/>
    <property type="match status" value="1"/>
</dbReference>
<keyword evidence="7" id="KW-0488">Methylation</keyword>
<dbReference type="GO" id="GO:0005739">
    <property type="term" value="C:mitochondrion"/>
    <property type="evidence" value="ECO:0007669"/>
    <property type="project" value="UniProtKB-SubCell"/>
</dbReference>
<dbReference type="SMART" id="SM00165">
    <property type="entry name" value="UBA"/>
    <property type="match status" value="1"/>
</dbReference>
<feature type="region of interest" description="Disordered" evidence="27">
    <location>
        <begin position="584"/>
        <end position="619"/>
    </location>
</feature>
<keyword evidence="26" id="KW-0175">Coiled coil</keyword>
<evidence type="ECO:0000256" key="18">
    <source>
        <dbReference type="ARBA" id="ARBA00023204"/>
    </source>
</evidence>
<dbReference type="InterPro" id="IPR000569">
    <property type="entry name" value="HECT_dom"/>
</dbReference>
<feature type="region of interest" description="Disordered" evidence="27">
    <location>
        <begin position="2444"/>
        <end position="2505"/>
    </location>
</feature>
<dbReference type="GO" id="GO:0006511">
    <property type="term" value="P:ubiquitin-dependent protein catabolic process"/>
    <property type="evidence" value="ECO:0007669"/>
    <property type="project" value="TreeGrafter"/>
</dbReference>
<feature type="region of interest" description="Disordered" evidence="27">
    <location>
        <begin position="2206"/>
        <end position="2245"/>
    </location>
</feature>
<dbReference type="CDD" id="cd00078">
    <property type="entry name" value="HECTc"/>
    <property type="match status" value="1"/>
</dbReference>
<dbReference type="InterPro" id="IPR015940">
    <property type="entry name" value="UBA"/>
</dbReference>
<evidence type="ECO:0000256" key="22">
    <source>
        <dbReference type="ARBA" id="ARBA00080066"/>
    </source>
</evidence>
<keyword evidence="19" id="KW-0539">Nucleus</keyword>
<reference evidence="31" key="1">
    <citation type="journal article" date="2023" name="Mol. Biol. Evol.">
        <title>Third-Generation Sequencing Reveals the Adaptive Role of the Epigenome in Three Deep-Sea Polychaetes.</title>
        <authorList>
            <person name="Perez M."/>
            <person name="Aroh O."/>
            <person name="Sun Y."/>
            <person name="Lan Y."/>
            <person name="Juniper S.K."/>
            <person name="Young C.R."/>
            <person name="Angers B."/>
            <person name="Qian P.Y."/>
        </authorList>
    </citation>
    <scope>NUCLEOTIDE SEQUENCE</scope>
    <source>
        <strain evidence="31">R07B-5</strain>
    </source>
</reference>
<keyword evidence="17" id="KW-0496">Mitochondrion</keyword>
<keyword evidence="18" id="KW-0234">DNA repair</keyword>
<evidence type="ECO:0000256" key="8">
    <source>
        <dbReference type="ARBA" id="ARBA00022490"/>
    </source>
</evidence>
<name>A0AAD9P5V5_RIDPI</name>
<dbReference type="GO" id="GO:0048511">
    <property type="term" value="P:rhythmic process"/>
    <property type="evidence" value="ECO:0007669"/>
    <property type="project" value="UniProtKB-KW"/>
</dbReference>
<comment type="subcellular location">
    <subcellularLocation>
        <location evidence="4">Cytoplasm</location>
    </subcellularLocation>
    <subcellularLocation>
        <location evidence="3">Mitochondrion</location>
    </subcellularLocation>
    <subcellularLocation>
        <location evidence="2">Nucleus</location>
    </subcellularLocation>
</comment>
<dbReference type="Pfam" id="PF06012">
    <property type="entry name" value="DUF908"/>
    <property type="match status" value="2"/>
</dbReference>
<feature type="compositionally biased region" description="Low complexity" evidence="27">
    <location>
        <begin position="3679"/>
        <end position="3695"/>
    </location>
</feature>
<feature type="region of interest" description="Disordered" evidence="27">
    <location>
        <begin position="4288"/>
        <end position="4319"/>
    </location>
</feature>
<dbReference type="SUPFAM" id="SSF46934">
    <property type="entry name" value="UBA-like"/>
    <property type="match status" value="1"/>
</dbReference>
<dbReference type="Pfam" id="PF00627">
    <property type="entry name" value="UBA"/>
    <property type="match status" value="1"/>
</dbReference>
<dbReference type="InterPro" id="IPR004170">
    <property type="entry name" value="WWE_dom"/>
</dbReference>
<dbReference type="GO" id="GO:0006281">
    <property type="term" value="P:DNA repair"/>
    <property type="evidence" value="ECO:0007669"/>
    <property type="project" value="UniProtKB-KW"/>
</dbReference>
<evidence type="ECO:0000256" key="16">
    <source>
        <dbReference type="ARBA" id="ARBA00023125"/>
    </source>
</evidence>
<evidence type="ECO:0000256" key="9">
    <source>
        <dbReference type="ARBA" id="ARBA00022553"/>
    </source>
</evidence>
<dbReference type="InterPro" id="IPR025527">
    <property type="entry name" value="HUWE1/Rev1_UBM"/>
</dbReference>
<feature type="region of interest" description="Disordered" evidence="27">
    <location>
        <begin position="3803"/>
        <end position="3823"/>
    </location>
</feature>
<keyword evidence="12" id="KW-0221">Differentiation</keyword>
<evidence type="ECO:0000256" key="21">
    <source>
        <dbReference type="ARBA" id="ARBA00067583"/>
    </source>
</evidence>
<feature type="domain" description="HECT" evidence="29">
    <location>
        <begin position="4399"/>
        <end position="4735"/>
    </location>
</feature>
<feature type="region of interest" description="Disordered" evidence="27">
    <location>
        <begin position="4166"/>
        <end position="4187"/>
    </location>
</feature>
<keyword evidence="32" id="KW-1185">Reference proteome</keyword>
<keyword evidence="9" id="KW-0597">Phosphoprotein</keyword>
<gene>
    <name evidence="31" type="ORF">NP493_124g04074</name>
</gene>
<dbReference type="EC" id="2.3.2.26" evidence="6"/>
<feature type="region of interest" description="Disordered" evidence="27">
    <location>
        <begin position="3660"/>
        <end position="3695"/>
    </location>
</feature>
<dbReference type="InterPro" id="IPR016024">
    <property type="entry name" value="ARM-type_fold"/>
</dbReference>
<dbReference type="GO" id="GO:0005634">
    <property type="term" value="C:nucleus"/>
    <property type="evidence" value="ECO:0007669"/>
    <property type="project" value="UniProtKB-SubCell"/>
</dbReference>
<dbReference type="PANTHER" id="PTHR11254">
    <property type="entry name" value="HECT DOMAIN UBIQUITIN-PROTEIN LIGASE"/>
    <property type="match status" value="1"/>
</dbReference>
<evidence type="ECO:0000259" key="29">
    <source>
        <dbReference type="PROSITE" id="PS50237"/>
    </source>
</evidence>